<dbReference type="PANTHER" id="PTHR42945:SF9">
    <property type="entry name" value="HISTIDINE BIOSYNTHESIS BIFUNCTIONAL PROTEIN HISIE"/>
    <property type="match status" value="1"/>
</dbReference>
<evidence type="ECO:0000256" key="8">
    <source>
        <dbReference type="ARBA" id="ARBA00012721"/>
    </source>
</evidence>
<evidence type="ECO:0000256" key="10">
    <source>
        <dbReference type="ARBA" id="ARBA00022490"/>
    </source>
</evidence>
<evidence type="ECO:0000256" key="4">
    <source>
        <dbReference type="ARBA" id="ARBA00005204"/>
    </source>
</evidence>
<gene>
    <name evidence="15" type="ORF">SAMN05421819_1524</name>
</gene>
<comment type="similarity">
    <text evidence="6">In the N-terminal section; belongs to the PRA-CH family.</text>
</comment>
<sequence>MADQQTQPTNSTTPSPLIDFAKTGGLVAGIVQDAATGQVLMLGFLNEESYQHTLRNGFVTFWSRSRSKLWMKGETSGNRLRVVEMATDCDNDALLFKVVVEGDGLVCHEGTVSCFTKPIPFEKA</sequence>
<evidence type="ECO:0000256" key="1">
    <source>
        <dbReference type="ARBA" id="ARBA00000024"/>
    </source>
</evidence>
<evidence type="ECO:0000256" key="6">
    <source>
        <dbReference type="ARBA" id="ARBA00008299"/>
    </source>
</evidence>
<dbReference type="OrthoDB" id="9795769at2"/>
<dbReference type="SUPFAM" id="SSF141734">
    <property type="entry name" value="HisI-like"/>
    <property type="match status" value="1"/>
</dbReference>
<proteinExistence type="inferred from homology"/>
<evidence type="ECO:0000256" key="12">
    <source>
        <dbReference type="ARBA" id="ARBA00022801"/>
    </source>
</evidence>
<dbReference type="Proteomes" id="UP000236728">
    <property type="component" value="Unassembled WGS sequence"/>
</dbReference>
<dbReference type="UniPathway" id="UPA00031">
    <property type="reaction ID" value="UER00008"/>
</dbReference>
<name>A0A1H5WCV3_9BACT</name>
<organism evidence="15 16">
    <name type="scientific">Bryocella elongata</name>
    <dbReference type="NCBI Taxonomy" id="863522"/>
    <lineage>
        <taxon>Bacteria</taxon>
        <taxon>Pseudomonadati</taxon>
        <taxon>Acidobacteriota</taxon>
        <taxon>Terriglobia</taxon>
        <taxon>Terriglobales</taxon>
        <taxon>Acidobacteriaceae</taxon>
        <taxon>Bryocella</taxon>
    </lineage>
</organism>
<comment type="similarity">
    <text evidence="5">In the C-terminal section; belongs to the PRA-PH family.</text>
</comment>
<comment type="pathway">
    <text evidence="4">Amino-acid biosynthesis; L-histidine biosynthesis; L-histidine from 5-phospho-alpha-D-ribose 1-diphosphate: step 2/9.</text>
</comment>
<dbReference type="InterPro" id="IPR002496">
    <property type="entry name" value="PRib_AMP_CycHydrolase_dom"/>
</dbReference>
<dbReference type="PANTHER" id="PTHR42945">
    <property type="entry name" value="HISTIDINE BIOSYNTHESIS BIFUNCTIONAL PROTEIN"/>
    <property type="match status" value="1"/>
</dbReference>
<evidence type="ECO:0000256" key="13">
    <source>
        <dbReference type="ARBA" id="ARBA00023102"/>
    </source>
</evidence>
<keyword evidence="13" id="KW-0368">Histidine biosynthesis</keyword>
<dbReference type="FunFam" id="3.10.20.810:FF:000001">
    <property type="entry name" value="Histidine biosynthesis bifunctional protein HisIE"/>
    <property type="match status" value="1"/>
</dbReference>
<evidence type="ECO:0000256" key="5">
    <source>
        <dbReference type="ARBA" id="ARBA00007731"/>
    </source>
</evidence>
<feature type="domain" description="Phosphoribosyl-AMP cyclohydrolase" evidence="14">
    <location>
        <begin position="41"/>
        <end position="116"/>
    </location>
</feature>
<reference evidence="15 16" key="1">
    <citation type="submission" date="2016-10" db="EMBL/GenBank/DDBJ databases">
        <authorList>
            <person name="de Groot N.N."/>
        </authorList>
    </citation>
    <scope>NUCLEOTIDE SEQUENCE [LARGE SCALE GENOMIC DNA]</scope>
    <source>
        <strain evidence="15 16">DSM 22489</strain>
    </source>
</reference>
<dbReference type="EMBL" id="FNVA01000002">
    <property type="protein sequence ID" value="SEF97295.1"/>
    <property type="molecule type" value="Genomic_DNA"/>
</dbReference>
<keyword evidence="10" id="KW-0963">Cytoplasm</keyword>
<keyword evidence="11" id="KW-0028">Amino-acid biosynthesis</keyword>
<comment type="catalytic activity">
    <reaction evidence="2">
        <text>1-(5-phospho-beta-D-ribosyl)-ATP + H2O = 1-(5-phospho-beta-D-ribosyl)-5'-AMP + diphosphate + H(+)</text>
        <dbReference type="Rhea" id="RHEA:22828"/>
        <dbReference type="ChEBI" id="CHEBI:15377"/>
        <dbReference type="ChEBI" id="CHEBI:15378"/>
        <dbReference type="ChEBI" id="CHEBI:33019"/>
        <dbReference type="ChEBI" id="CHEBI:59457"/>
        <dbReference type="ChEBI" id="CHEBI:73183"/>
        <dbReference type="EC" id="3.6.1.31"/>
    </reaction>
</comment>
<dbReference type="EC" id="3.5.4.19" evidence="8"/>
<evidence type="ECO:0000256" key="9">
    <source>
        <dbReference type="ARBA" id="ARBA00017720"/>
    </source>
</evidence>
<evidence type="ECO:0000313" key="16">
    <source>
        <dbReference type="Proteomes" id="UP000236728"/>
    </source>
</evidence>
<dbReference type="GO" id="GO:0004635">
    <property type="term" value="F:phosphoribosyl-AMP cyclohydrolase activity"/>
    <property type="evidence" value="ECO:0007669"/>
    <property type="project" value="UniProtKB-EC"/>
</dbReference>
<keyword evidence="12 15" id="KW-0378">Hydrolase</keyword>
<dbReference type="Gene3D" id="3.10.20.810">
    <property type="entry name" value="Phosphoribosyl-AMP cyclohydrolase"/>
    <property type="match status" value="1"/>
</dbReference>
<dbReference type="RefSeq" id="WP_103932445.1">
    <property type="nucleotide sequence ID" value="NZ_FNVA01000002.1"/>
</dbReference>
<accession>A0A1H5WCV3</accession>
<dbReference type="GO" id="GO:0000105">
    <property type="term" value="P:L-histidine biosynthetic process"/>
    <property type="evidence" value="ECO:0007669"/>
    <property type="project" value="UniProtKB-UniPathway"/>
</dbReference>
<dbReference type="InterPro" id="IPR038019">
    <property type="entry name" value="PRib_AMP_CycHydrolase_sf"/>
</dbReference>
<protein>
    <recommendedName>
        <fullName evidence="9">Histidine biosynthesis bifunctional protein HisIE</fullName>
        <ecNumber evidence="8">3.5.4.19</ecNumber>
        <ecNumber evidence="7">3.6.1.31</ecNumber>
    </recommendedName>
</protein>
<comment type="pathway">
    <text evidence="3">Amino-acid biosynthesis; L-histidine biosynthesis; L-histidine from 5-phospho-alpha-D-ribose 1-diphosphate: step 3/9.</text>
</comment>
<dbReference type="AlphaFoldDB" id="A0A1H5WCV3"/>
<evidence type="ECO:0000256" key="7">
    <source>
        <dbReference type="ARBA" id="ARBA00012414"/>
    </source>
</evidence>
<evidence type="ECO:0000313" key="15">
    <source>
        <dbReference type="EMBL" id="SEF97295.1"/>
    </source>
</evidence>
<dbReference type="Pfam" id="PF01502">
    <property type="entry name" value="PRA-CH"/>
    <property type="match status" value="1"/>
</dbReference>
<comment type="catalytic activity">
    <reaction evidence="1">
        <text>1-(5-phospho-beta-D-ribosyl)-5'-AMP + H2O = 1-(5-phospho-beta-D-ribosyl)-5-[(5-phospho-beta-D-ribosylamino)methylideneamino]imidazole-4-carboxamide</text>
        <dbReference type="Rhea" id="RHEA:20049"/>
        <dbReference type="ChEBI" id="CHEBI:15377"/>
        <dbReference type="ChEBI" id="CHEBI:58435"/>
        <dbReference type="ChEBI" id="CHEBI:59457"/>
        <dbReference type="EC" id="3.5.4.19"/>
    </reaction>
</comment>
<evidence type="ECO:0000256" key="3">
    <source>
        <dbReference type="ARBA" id="ARBA00005169"/>
    </source>
</evidence>
<dbReference type="EC" id="3.6.1.31" evidence="7"/>
<dbReference type="GO" id="GO:0004636">
    <property type="term" value="F:phosphoribosyl-ATP diphosphatase activity"/>
    <property type="evidence" value="ECO:0007669"/>
    <property type="project" value="UniProtKB-EC"/>
</dbReference>
<evidence type="ECO:0000256" key="2">
    <source>
        <dbReference type="ARBA" id="ARBA00001460"/>
    </source>
</evidence>
<evidence type="ECO:0000259" key="14">
    <source>
        <dbReference type="Pfam" id="PF01502"/>
    </source>
</evidence>
<keyword evidence="16" id="KW-1185">Reference proteome</keyword>
<dbReference type="NCBIfam" id="NF000768">
    <property type="entry name" value="PRK00051.1"/>
    <property type="match status" value="1"/>
</dbReference>
<evidence type="ECO:0000256" key="11">
    <source>
        <dbReference type="ARBA" id="ARBA00022605"/>
    </source>
</evidence>